<reference evidence="8" key="1">
    <citation type="journal article" date="2020" name="Cell">
        <title>Large-Scale Comparative Analyses of Tick Genomes Elucidate Their Genetic Diversity and Vector Capacities.</title>
        <authorList>
            <consortium name="Tick Genome and Microbiome Consortium (TIGMIC)"/>
            <person name="Jia N."/>
            <person name="Wang J."/>
            <person name="Shi W."/>
            <person name="Du L."/>
            <person name="Sun Y."/>
            <person name="Zhan W."/>
            <person name="Jiang J.F."/>
            <person name="Wang Q."/>
            <person name="Zhang B."/>
            <person name="Ji P."/>
            <person name="Bell-Sakyi L."/>
            <person name="Cui X.M."/>
            <person name="Yuan T.T."/>
            <person name="Jiang B.G."/>
            <person name="Yang W.F."/>
            <person name="Lam T.T."/>
            <person name="Chang Q.C."/>
            <person name="Ding S.J."/>
            <person name="Wang X.J."/>
            <person name="Zhu J.G."/>
            <person name="Ruan X.D."/>
            <person name="Zhao L."/>
            <person name="Wei J.T."/>
            <person name="Ye R.Z."/>
            <person name="Que T.C."/>
            <person name="Du C.H."/>
            <person name="Zhou Y.H."/>
            <person name="Cheng J.X."/>
            <person name="Dai P.F."/>
            <person name="Guo W.B."/>
            <person name="Han X.H."/>
            <person name="Huang E.J."/>
            <person name="Li L.F."/>
            <person name="Wei W."/>
            <person name="Gao Y.C."/>
            <person name="Liu J.Z."/>
            <person name="Shao H.Z."/>
            <person name="Wang X."/>
            <person name="Wang C.C."/>
            <person name="Yang T.C."/>
            <person name="Huo Q.B."/>
            <person name="Li W."/>
            <person name="Chen H.Y."/>
            <person name="Chen S.E."/>
            <person name="Zhou L.G."/>
            <person name="Ni X.B."/>
            <person name="Tian J.H."/>
            <person name="Sheng Y."/>
            <person name="Liu T."/>
            <person name="Pan Y.S."/>
            <person name="Xia L.Y."/>
            <person name="Li J."/>
            <person name="Zhao F."/>
            <person name="Cao W.C."/>
        </authorList>
    </citation>
    <scope>NUCLEOTIDE SEQUENCE</scope>
    <source>
        <strain evidence="8">Rsan-2018</strain>
    </source>
</reference>
<accession>A0A9D4SZT5</accession>
<evidence type="ECO:0000256" key="3">
    <source>
        <dbReference type="ARBA" id="ARBA00022833"/>
    </source>
</evidence>
<keyword evidence="3" id="KW-0862">Zinc</keyword>
<gene>
    <name evidence="8" type="ORF">HPB52_008797</name>
</gene>
<dbReference type="SMART" id="SM00980">
    <property type="entry name" value="THAP"/>
    <property type="match status" value="1"/>
</dbReference>
<name>A0A9D4SZT5_RHISA</name>
<dbReference type="SMART" id="SM00692">
    <property type="entry name" value="DM3"/>
    <property type="match status" value="1"/>
</dbReference>
<feature type="region of interest" description="Disordered" evidence="6">
    <location>
        <begin position="91"/>
        <end position="133"/>
    </location>
</feature>
<dbReference type="InterPro" id="IPR038441">
    <property type="entry name" value="THAP_Znf_sf"/>
</dbReference>
<organism evidence="8 9">
    <name type="scientific">Rhipicephalus sanguineus</name>
    <name type="common">Brown dog tick</name>
    <name type="synonym">Ixodes sanguineus</name>
    <dbReference type="NCBI Taxonomy" id="34632"/>
    <lineage>
        <taxon>Eukaryota</taxon>
        <taxon>Metazoa</taxon>
        <taxon>Ecdysozoa</taxon>
        <taxon>Arthropoda</taxon>
        <taxon>Chelicerata</taxon>
        <taxon>Arachnida</taxon>
        <taxon>Acari</taxon>
        <taxon>Parasitiformes</taxon>
        <taxon>Ixodida</taxon>
        <taxon>Ixodoidea</taxon>
        <taxon>Ixodidae</taxon>
        <taxon>Rhipicephalinae</taxon>
        <taxon>Rhipicephalus</taxon>
        <taxon>Rhipicephalus</taxon>
    </lineage>
</organism>
<dbReference type="PROSITE" id="PS50950">
    <property type="entry name" value="ZF_THAP"/>
    <property type="match status" value="1"/>
</dbReference>
<dbReference type="PANTHER" id="PTHR46600:SF11">
    <property type="entry name" value="THAP DOMAIN-CONTAINING PROTEIN 10"/>
    <property type="match status" value="1"/>
</dbReference>
<evidence type="ECO:0000256" key="1">
    <source>
        <dbReference type="ARBA" id="ARBA00022723"/>
    </source>
</evidence>
<comment type="caution">
    <text evidence="8">The sequence shown here is derived from an EMBL/GenBank/DDBJ whole genome shotgun (WGS) entry which is preliminary data.</text>
</comment>
<keyword evidence="9" id="KW-1185">Reference proteome</keyword>
<dbReference type="Pfam" id="PF05485">
    <property type="entry name" value="THAP"/>
    <property type="match status" value="1"/>
</dbReference>
<dbReference type="Gene3D" id="6.20.210.20">
    <property type="entry name" value="THAP domain"/>
    <property type="match status" value="1"/>
</dbReference>
<dbReference type="SUPFAM" id="SSF57716">
    <property type="entry name" value="Glucocorticoid receptor-like (DNA-binding domain)"/>
    <property type="match status" value="1"/>
</dbReference>
<dbReference type="InterPro" id="IPR006612">
    <property type="entry name" value="THAP_Znf"/>
</dbReference>
<dbReference type="GO" id="GO:0043565">
    <property type="term" value="F:sequence-specific DNA binding"/>
    <property type="evidence" value="ECO:0007669"/>
    <property type="project" value="InterPro"/>
</dbReference>
<dbReference type="AlphaFoldDB" id="A0A9D4SZT5"/>
<feature type="domain" description="THAP-type" evidence="7">
    <location>
        <begin position="1"/>
        <end position="85"/>
    </location>
</feature>
<keyword evidence="1" id="KW-0479">Metal-binding</keyword>
<proteinExistence type="predicted"/>
<sequence>MSYAGVKAEKKLSLFSVPKDESRRKTWERNLHRSDKALEENCAVCELHFEDRYILREYVHIIDGKEVRIAHGVPALTPDAVPTVLPNAPKYLSTKLPPKRAPRKREAPTVPGPQNSKKACTSTPVDEDFESQGDVHDVPTAAAGARRHARSRPIQFARSAPYSVNECRLSKSAPSSVVETDQLTHFRKTLISASAGATLPPSSREEKPERRQSSHTGYRFFLLRLRAAGVPPRAERMCG</sequence>
<evidence type="ECO:0000256" key="4">
    <source>
        <dbReference type="ARBA" id="ARBA00023125"/>
    </source>
</evidence>
<evidence type="ECO:0000256" key="6">
    <source>
        <dbReference type="SAM" id="MobiDB-lite"/>
    </source>
</evidence>
<keyword evidence="4 5" id="KW-0238">DNA-binding</keyword>
<dbReference type="InterPro" id="IPR026516">
    <property type="entry name" value="THAP1/10"/>
</dbReference>
<dbReference type="Proteomes" id="UP000821837">
    <property type="component" value="Chromosome 3"/>
</dbReference>
<reference evidence="8" key="2">
    <citation type="submission" date="2021-09" db="EMBL/GenBank/DDBJ databases">
        <authorList>
            <person name="Jia N."/>
            <person name="Wang J."/>
            <person name="Shi W."/>
            <person name="Du L."/>
            <person name="Sun Y."/>
            <person name="Zhan W."/>
            <person name="Jiang J."/>
            <person name="Wang Q."/>
            <person name="Zhang B."/>
            <person name="Ji P."/>
            <person name="Sakyi L.B."/>
            <person name="Cui X."/>
            <person name="Yuan T."/>
            <person name="Jiang B."/>
            <person name="Yang W."/>
            <person name="Lam T.T.-Y."/>
            <person name="Chang Q."/>
            <person name="Ding S."/>
            <person name="Wang X."/>
            <person name="Zhu J."/>
            <person name="Ruan X."/>
            <person name="Zhao L."/>
            <person name="Wei J."/>
            <person name="Que T."/>
            <person name="Du C."/>
            <person name="Cheng J."/>
            <person name="Dai P."/>
            <person name="Han X."/>
            <person name="Huang E."/>
            <person name="Gao Y."/>
            <person name="Liu J."/>
            <person name="Shao H."/>
            <person name="Ye R."/>
            <person name="Li L."/>
            <person name="Wei W."/>
            <person name="Wang X."/>
            <person name="Wang C."/>
            <person name="Huo Q."/>
            <person name="Li W."/>
            <person name="Guo W."/>
            <person name="Chen H."/>
            <person name="Chen S."/>
            <person name="Zhou L."/>
            <person name="Zhou L."/>
            <person name="Ni X."/>
            <person name="Tian J."/>
            <person name="Zhou Y."/>
            <person name="Sheng Y."/>
            <person name="Liu T."/>
            <person name="Pan Y."/>
            <person name="Xia L."/>
            <person name="Li J."/>
            <person name="Zhao F."/>
            <person name="Cao W."/>
        </authorList>
    </citation>
    <scope>NUCLEOTIDE SEQUENCE</scope>
    <source>
        <strain evidence="8">Rsan-2018</strain>
        <tissue evidence="8">Larvae</tissue>
    </source>
</reference>
<evidence type="ECO:0000256" key="2">
    <source>
        <dbReference type="ARBA" id="ARBA00022771"/>
    </source>
</evidence>
<evidence type="ECO:0000259" key="7">
    <source>
        <dbReference type="PROSITE" id="PS50950"/>
    </source>
</evidence>
<dbReference type="EMBL" id="JABSTV010001249">
    <property type="protein sequence ID" value="KAH7961396.1"/>
    <property type="molecule type" value="Genomic_DNA"/>
</dbReference>
<dbReference type="PANTHER" id="PTHR46600">
    <property type="entry name" value="THAP DOMAIN-CONTAINING"/>
    <property type="match status" value="1"/>
</dbReference>
<keyword evidence="2 5" id="KW-0863">Zinc-finger</keyword>
<feature type="region of interest" description="Disordered" evidence="6">
    <location>
        <begin position="192"/>
        <end position="214"/>
    </location>
</feature>
<dbReference type="VEuPathDB" id="VectorBase:RSAN_049766"/>
<evidence type="ECO:0000256" key="5">
    <source>
        <dbReference type="PROSITE-ProRule" id="PRU00309"/>
    </source>
</evidence>
<dbReference type="GO" id="GO:0008270">
    <property type="term" value="F:zinc ion binding"/>
    <property type="evidence" value="ECO:0007669"/>
    <property type="project" value="UniProtKB-KW"/>
</dbReference>
<evidence type="ECO:0000313" key="9">
    <source>
        <dbReference type="Proteomes" id="UP000821837"/>
    </source>
</evidence>
<feature type="compositionally biased region" description="Polar residues" evidence="6">
    <location>
        <begin position="112"/>
        <end position="124"/>
    </location>
</feature>
<evidence type="ECO:0000313" key="8">
    <source>
        <dbReference type="EMBL" id="KAH7961396.1"/>
    </source>
</evidence>
<protein>
    <recommendedName>
        <fullName evidence="7">THAP-type domain-containing protein</fullName>
    </recommendedName>
</protein>
<feature type="compositionally biased region" description="Basic and acidic residues" evidence="6">
    <location>
        <begin position="203"/>
        <end position="212"/>
    </location>
</feature>